<keyword evidence="4" id="KW-0805">Transcription regulation</keyword>
<keyword evidence="7" id="KW-0539">Nucleus</keyword>
<organism evidence="9 10">
    <name type="scientific">Ogataea philodendri</name>
    <dbReference type="NCBI Taxonomy" id="1378263"/>
    <lineage>
        <taxon>Eukaryota</taxon>
        <taxon>Fungi</taxon>
        <taxon>Dikarya</taxon>
        <taxon>Ascomycota</taxon>
        <taxon>Saccharomycotina</taxon>
        <taxon>Pichiomycetes</taxon>
        <taxon>Pichiales</taxon>
        <taxon>Pichiaceae</taxon>
        <taxon>Ogataea</taxon>
    </lineage>
</organism>
<reference evidence="9" key="2">
    <citation type="submission" date="2021-01" db="EMBL/GenBank/DDBJ databases">
        <authorList>
            <person name="Schikora-Tamarit M.A."/>
        </authorList>
    </citation>
    <scope>NUCLEOTIDE SEQUENCE</scope>
    <source>
        <strain evidence="9">CBS6075</strain>
    </source>
</reference>
<evidence type="ECO:0000256" key="6">
    <source>
        <dbReference type="ARBA" id="ARBA00023163"/>
    </source>
</evidence>
<keyword evidence="3" id="KW-0862">Zinc</keyword>
<dbReference type="AlphaFoldDB" id="A0A9P8NYB3"/>
<dbReference type="GO" id="GO:0005634">
    <property type="term" value="C:nucleus"/>
    <property type="evidence" value="ECO:0007669"/>
    <property type="project" value="UniProtKB-SubCell"/>
</dbReference>
<feature type="domain" description="Zn(2)-C6 fungal-type" evidence="8">
    <location>
        <begin position="22"/>
        <end position="52"/>
    </location>
</feature>
<evidence type="ECO:0000256" key="2">
    <source>
        <dbReference type="ARBA" id="ARBA00022723"/>
    </source>
</evidence>
<gene>
    <name evidence="9" type="ORF">OGAPHI_005720</name>
</gene>
<dbReference type="GO" id="GO:0008270">
    <property type="term" value="F:zinc ion binding"/>
    <property type="evidence" value="ECO:0007669"/>
    <property type="project" value="InterPro"/>
</dbReference>
<dbReference type="PANTHER" id="PTHR31845:SF34">
    <property type="entry name" value="TRANSCRIPTIONAL ACTIVATOR OF PROTEASES PRTT"/>
    <property type="match status" value="1"/>
</dbReference>
<proteinExistence type="predicted"/>
<dbReference type="Proteomes" id="UP000769157">
    <property type="component" value="Unassembled WGS sequence"/>
</dbReference>
<dbReference type="GO" id="GO:0000976">
    <property type="term" value="F:transcription cis-regulatory region binding"/>
    <property type="evidence" value="ECO:0007669"/>
    <property type="project" value="TreeGrafter"/>
</dbReference>
<dbReference type="EMBL" id="JAEUBE010000378">
    <property type="protein sequence ID" value="KAH3662468.1"/>
    <property type="molecule type" value="Genomic_DNA"/>
</dbReference>
<comment type="subcellular location">
    <subcellularLocation>
        <location evidence="1">Nucleus</location>
    </subcellularLocation>
</comment>
<evidence type="ECO:0000256" key="4">
    <source>
        <dbReference type="ARBA" id="ARBA00023015"/>
    </source>
</evidence>
<dbReference type="SUPFAM" id="SSF57701">
    <property type="entry name" value="Zn2/Cys6 DNA-binding domain"/>
    <property type="match status" value="1"/>
</dbReference>
<dbReference type="InterPro" id="IPR001138">
    <property type="entry name" value="Zn2Cys6_DnaBD"/>
</dbReference>
<keyword evidence="2" id="KW-0479">Metal-binding</keyword>
<dbReference type="GeneID" id="70237684"/>
<dbReference type="CDD" id="cd00067">
    <property type="entry name" value="GAL4"/>
    <property type="match status" value="1"/>
</dbReference>
<dbReference type="GO" id="GO:0000981">
    <property type="term" value="F:DNA-binding transcription factor activity, RNA polymerase II-specific"/>
    <property type="evidence" value="ECO:0007669"/>
    <property type="project" value="InterPro"/>
</dbReference>
<comment type="caution">
    <text evidence="9">The sequence shown here is derived from an EMBL/GenBank/DDBJ whole genome shotgun (WGS) entry which is preliminary data.</text>
</comment>
<name>A0A9P8NYB3_9ASCO</name>
<evidence type="ECO:0000313" key="9">
    <source>
        <dbReference type="EMBL" id="KAH3662468.1"/>
    </source>
</evidence>
<keyword evidence="6" id="KW-0804">Transcription</keyword>
<dbReference type="InterPro" id="IPR051089">
    <property type="entry name" value="prtT"/>
</dbReference>
<keyword evidence="10" id="KW-1185">Reference proteome</keyword>
<evidence type="ECO:0000256" key="1">
    <source>
        <dbReference type="ARBA" id="ARBA00004123"/>
    </source>
</evidence>
<sequence>MPRVKTKETKEAKERHTRTTKACELCHRQKTRCLKSGSSSSCFRCLALEKPCSLASEPISPSVPETHNQELEQISVGYSLASISADVREVLRVLKNPYLPEPSPYVAEDFKLNLTHKPFLTSSGSPLLYLASTRPPNASFPPTILSQLHLLPVITPQTDIISQGFLGIDEAVKLLDIFRDRYGRWISYPEELPTANLLEHFRAKCPLLLTVVCALSLRYGDPKLKELVYDQMLIVIKTDLEANLINMPRNLEFIQCLTILSIYSVSLSQESAGLRLDGWYLSHLGIDLFMQLNNFGLMDNLYDVNFGGDDFNELTAYRTYNTLVLIHMAYCLLTGKQSFYSLKTLQPRKFYDNPLSTNFDYRVIAEMEVYLFAYRYLHMDEDFETVQNDMKDWLSEWEELFTSSANEFVEIDYHFTEMLLMLWKKRFFLHDVKRDPEVLQSVNFHATQILSLAISIKDDSYFAFLSDQMHLIIVYSAKIMMGLDLHQSAQVSDLLDNLAHRYGRIATAENDMTMAYSETLSYRG</sequence>
<dbReference type="PROSITE" id="PS00463">
    <property type="entry name" value="ZN2_CY6_FUNGAL_1"/>
    <property type="match status" value="1"/>
</dbReference>
<evidence type="ECO:0000256" key="3">
    <source>
        <dbReference type="ARBA" id="ARBA00022833"/>
    </source>
</evidence>
<evidence type="ECO:0000256" key="5">
    <source>
        <dbReference type="ARBA" id="ARBA00023125"/>
    </source>
</evidence>
<evidence type="ECO:0000313" key="10">
    <source>
        <dbReference type="Proteomes" id="UP000769157"/>
    </source>
</evidence>
<dbReference type="PANTHER" id="PTHR31845">
    <property type="entry name" value="FINGER DOMAIN PROTEIN, PUTATIVE-RELATED"/>
    <property type="match status" value="1"/>
</dbReference>
<dbReference type="SMART" id="SM00066">
    <property type="entry name" value="GAL4"/>
    <property type="match status" value="1"/>
</dbReference>
<reference evidence="9" key="1">
    <citation type="journal article" date="2021" name="Open Biol.">
        <title>Shared evolutionary footprints suggest mitochondrial oxidative damage underlies multiple complex I losses in fungi.</title>
        <authorList>
            <person name="Schikora-Tamarit M.A."/>
            <person name="Marcet-Houben M."/>
            <person name="Nosek J."/>
            <person name="Gabaldon T."/>
        </authorList>
    </citation>
    <scope>NUCLEOTIDE SEQUENCE</scope>
    <source>
        <strain evidence="9">CBS6075</strain>
    </source>
</reference>
<dbReference type="RefSeq" id="XP_046059557.1">
    <property type="nucleotide sequence ID" value="XM_046206932.1"/>
</dbReference>
<evidence type="ECO:0000256" key="7">
    <source>
        <dbReference type="ARBA" id="ARBA00023242"/>
    </source>
</evidence>
<accession>A0A9P8NYB3</accession>
<evidence type="ECO:0000259" key="8">
    <source>
        <dbReference type="PROSITE" id="PS00463"/>
    </source>
</evidence>
<dbReference type="Gene3D" id="4.10.240.10">
    <property type="entry name" value="Zn(2)-C6 fungal-type DNA-binding domain"/>
    <property type="match status" value="1"/>
</dbReference>
<keyword evidence="5" id="KW-0238">DNA-binding</keyword>
<dbReference type="InterPro" id="IPR036864">
    <property type="entry name" value="Zn2-C6_fun-type_DNA-bd_sf"/>
</dbReference>
<dbReference type="OrthoDB" id="2595934at2759"/>
<protein>
    <recommendedName>
        <fullName evidence="8">Zn(2)-C6 fungal-type domain-containing protein</fullName>
    </recommendedName>
</protein>